<dbReference type="RefSeq" id="WP_252854535.1">
    <property type="nucleotide sequence ID" value="NZ_JAMXLR010000073.1"/>
</dbReference>
<evidence type="ECO:0000313" key="15">
    <source>
        <dbReference type="EMBL" id="MCO6046421.1"/>
    </source>
</evidence>
<dbReference type="SUPFAM" id="SSF52540">
    <property type="entry name" value="P-loop containing nucleoside triphosphate hydrolases"/>
    <property type="match status" value="1"/>
</dbReference>
<dbReference type="GO" id="GO:0030894">
    <property type="term" value="C:replisome"/>
    <property type="evidence" value="ECO:0007669"/>
    <property type="project" value="TreeGrafter"/>
</dbReference>
<dbReference type="GO" id="GO:0016787">
    <property type="term" value="F:hydrolase activity"/>
    <property type="evidence" value="ECO:0007669"/>
    <property type="project" value="UniProtKB-KW"/>
</dbReference>
<feature type="domain" description="Helicase ATP-binding" evidence="13">
    <location>
        <begin position="38"/>
        <end position="206"/>
    </location>
</feature>
<evidence type="ECO:0000256" key="4">
    <source>
        <dbReference type="ARBA" id="ARBA00022801"/>
    </source>
</evidence>
<evidence type="ECO:0000256" key="9">
    <source>
        <dbReference type="ARBA" id="ARBA00034617"/>
    </source>
</evidence>
<dbReference type="GO" id="GO:0046872">
    <property type="term" value="F:metal ion binding"/>
    <property type="evidence" value="ECO:0007669"/>
    <property type="project" value="UniProtKB-KW"/>
</dbReference>
<organism evidence="15 16">
    <name type="scientific">Aeoliella straminimaris</name>
    <dbReference type="NCBI Taxonomy" id="2954799"/>
    <lineage>
        <taxon>Bacteria</taxon>
        <taxon>Pseudomonadati</taxon>
        <taxon>Planctomycetota</taxon>
        <taxon>Planctomycetia</taxon>
        <taxon>Pirellulales</taxon>
        <taxon>Lacipirellulaceae</taxon>
        <taxon>Aeoliella</taxon>
    </lineage>
</organism>
<dbReference type="GO" id="GO:0003677">
    <property type="term" value="F:DNA binding"/>
    <property type="evidence" value="ECO:0007669"/>
    <property type="project" value="UniProtKB-KW"/>
</dbReference>
<evidence type="ECO:0000259" key="13">
    <source>
        <dbReference type="PROSITE" id="PS51192"/>
    </source>
</evidence>
<dbReference type="GO" id="GO:0005524">
    <property type="term" value="F:ATP binding"/>
    <property type="evidence" value="ECO:0007669"/>
    <property type="project" value="UniProtKB-KW"/>
</dbReference>
<evidence type="ECO:0000256" key="10">
    <source>
        <dbReference type="ARBA" id="ARBA00034808"/>
    </source>
</evidence>
<dbReference type="Gene3D" id="1.10.10.10">
    <property type="entry name" value="Winged helix-like DNA-binding domain superfamily/Winged helix DNA-binding domain"/>
    <property type="match status" value="1"/>
</dbReference>
<comment type="catalytic activity">
    <reaction evidence="9">
        <text>Couples ATP hydrolysis with the unwinding of duplex DNA by translocating in the 3'-5' direction.</text>
        <dbReference type="EC" id="5.6.2.4"/>
    </reaction>
</comment>
<reference evidence="15" key="1">
    <citation type="submission" date="2022-06" db="EMBL/GenBank/DDBJ databases">
        <title>Aeoliella straminimaris, a novel planctomycete from sediments.</title>
        <authorList>
            <person name="Vitorino I.R."/>
            <person name="Lage O.M."/>
        </authorList>
    </citation>
    <scope>NUCLEOTIDE SEQUENCE</scope>
    <source>
        <strain evidence="15">ICT_H6.2</strain>
    </source>
</reference>
<evidence type="ECO:0000256" key="7">
    <source>
        <dbReference type="ARBA" id="ARBA00023125"/>
    </source>
</evidence>
<dbReference type="CDD" id="cd17920">
    <property type="entry name" value="DEXHc_RecQ"/>
    <property type="match status" value="1"/>
</dbReference>
<evidence type="ECO:0000313" key="16">
    <source>
        <dbReference type="Proteomes" id="UP001155241"/>
    </source>
</evidence>
<dbReference type="GO" id="GO:0043590">
    <property type="term" value="C:bacterial nucleoid"/>
    <property type="evidence" value="ECO:0007669"/>
    <property type="project" value="TreeGrafter"/>
</dbReference>
<dbReference type="InterPro" id="IPR027417">
    <property type="entry name" value="P-loop_NTPase"/>
</dbReference>
<dbReference type="PROSITE" id="PS51192">
    <property type="entry name" value="HELICASE_ATP_BIND_1"/>
    <property type="match status" value="1"/>
</dbReference>
<evidence type="ECO:0000256" key="1">
    <source>
        <dbReference type="ARBA" id="ARBA00005446"/>
    </source>
</evidence>
<feature type="domain" description="Helicase C-terminal" evidence="14">
    <location>
        <begin position="230"/>
        <end position="392"/>
    </location>
</feature>
<dbReference type="GO" id="GO:0009378">
    <property type="term" value="F:four-way junction helicase activity"/>
    <property type="evidence" value="ECO:0007669"/>
    <property type="project" value="TreeGrafter"/>
</dbReference>
<dbReference type="NCBIfam" id="TIGR00614">
    <property type="entry name" value="recQ_fam"/>
    <property type="match status" value="1"/>
</dbReference>
<dbReference type="Pfam" id="PF00270">
    <property type="entry name" value="DEAD"/>
    <property type="match status" value="1"/>
</dbReference>
<dbReference type="GO" id="GO:0043138">
    <property type="term" value="F:3'-5' DNA helicase activity"/>
    <property type="evidence" value="ECO:0007669"/>
    <property type="project" value="UniProtKB-EC"/>
</dbReference>
<comment type="caution">
    <text evidence="15">The sequence shown here is derived from an EMBL/GenBank/DDBJ whole genome shotgun (WGS) entry which is preliminary data.</text>
</comment>
<dbReference type="SMART" id="SM00487">
    <property type="entry name" value="DEXDc"/>
    <property type="match status" value="1"/>
</dbReference>
<proteinExistence type="inferred from homology"/>
<protein>
    <recommendedName>
        <fullName evidence="11">ATP-dependent DNA helicase RecQ</fullName>
        <ecNumber evidence="10">5.6.2.4</ecNumber>
    </recommendedName>
    <alternativeName>
        <fullName evidence="12">DNA 3'-5' helicase RecQ</fullName>
    </alternativeName>
</protein>
<dbReference type="EMBL" id="JAMXLR010000073">
    <property type="protein sequence ID" value="MCO6046421.1"/>
    <property type="molecule type" value="Genomic_DNA"/>
</dbReference>
<dbReference type="InterPro" id="IPR001650">
    <property type="entry name" value="Helicase_C-like"/>
</dbReference>
<comment type="similarity">
    <text evidence="1">Belongs to the helicase family. RecQ subfamily.</text>
</comment>
<dbReference type="InterPro" id="IPR036388">
    <property type="entry name" value="WH-like_DNA-bd_sf"/>
</dbReference>
<name>A0A9X2JI24_9BACT</name>
<dbReference type="PANTHER" id="PTHR13710:SF105">
    <property type="entry name" value="ATP-DEPENDENT DNA HELICASE Q1"/>
    <property type="match status" value="1"/>
</dbReference>
<dbReference type="Pfam" id="PF00271">
    <property type="entry name" value="Helicase_C"/>
    <property type="match status" value="1"/>
</dbReference>
<dbReference type="Proteomes" id="UP001155241">
    <property type="component" value="Unassembled WGS sequence"/>
</dbReference>
<dbReference type="FunFam" id="3.40.50.300:FF:001389">
    <property type="entry name" value="ATP-dependent DNA helicase RecQ"/>
    <property type="match status" value="1"/>
</dbReference>
<keyword evidence="8" id="KW-0413">Isomerase</keyword>
<dbReference type="GO" id="GO:0006281">
    <property type="term" value="P:DNA repair"/>
    <property type="evidence" value="ECO:0007669"/>
    <property type="project" value="TreeGrafter"/>
</dbReference>
<evidence type="ECO:0000256" key="6">
    <source>
        <dbReference type="ARBA" id="ARBA00022840"/>
    </source>
</evidence>
<dbReference type="PROSITE" id="PS51194">
    <property type="entry name" value="HELICASE_CTER"/>
    <property type="match status" value="1"/>
</dbReference>
<keyword evidence="4 15" id="KW-0378">Hydrolase</keyword>
<keyword evidence="2" id="KW-0479">Metal-binding</keyword>
<evidence type="ECO:0000256" key="12">
    <source>
        <dbReference type="ARBA" id="ARBA00044550"/>
    </source>
</evidence>
<accession>A0A9X2JI24</accession>
<dbReference type="GO" id="GO:0005737">
    <property type="term" value="C:cytoplasm"/>
    <property type="evidence" value="ECO:0007669"/>
    <property type="project" value="TreeGrafter"/>
</dbReference>
<dbReference type="InterPro" id="IPR004589">
    <property type="entry name" value="DNA_helicase_ATP-dep_RecQ"/>
</dbReference>
<keyword evidence="3" id="KW-0547">Nucleotide-binding</keyword>
<dbReference type="Gene3D" id="3.40.50.300">
    <property type="entry name" value="P-loop containing nucleotide triphosphate hydrolases"/>
    <property type="match status" value="2"/>
</dbReference>
<dbReference type="InterPro" id="IPR032284">
    <property type="entry name" value="RecQ_Zn-bd"/>
</dbReference>
<keyword evidence="7" id="KW-0238">DNA-binding</keyword>
<dbReference type="AlphaFoldDB" id="A0A9X2JI24"/>
<keyword evidence="16" id="KW-1185">Reference proteome</keyword>
<keyword evidence="6" id="KW-0067">ATP-binding</keyword>
<sequence length="654" mass="71796">MTATVTENSAMAIPREATRILQEVFGFEDLRAGQGEVISGLLAGRSSLAIFPTGSGKSLCYQLPALVLDGVTLVVSPLIALMKDQLDFLIERGVAAARLDSSLSREENFKVFDDLHAGRTRLLYVSPERFGNERFLKTLEQINISMLAIDEAHCISQWGHNFRPDYLRIASLAAKLEIPRVLALTATATPEVATDIAEAFSIEPADVVQTGFYRPNLHLHASPCGSDQQRIDLLIRRLKERPVGPAIVYVTLQKTAEQVASLLEGQGIRARAYHAGLGSEKRSEIQDAFMAADDMVVVATIAFGMGIDKANIRAVYHFNLPKGLESYMQEIGRAGRDGQPAHCELLGCSDDVITLENFSYGDTPTRSAIASIVEEVLGTDNDEIELSLYELAHKHDARDLVVRTLLTYLELEGVVKPTGAIYTQYRFKPQRSSADILARFDAERAKFIASVFKHSKAGRTWFTIDVAKASDELQEPRQRIIAALDYLDQQGDLVLEASGVRHGYRITKRVDDRQALVDLLVEQFMTREQNDIARIHNVIELAESPDCLTQTLLSYFGEDRGTCGHCDRCQGAKPKPLAGVPPAIADDDRSAIGRVIAEQKPALASARQLARFLCGVTSPAASRAKLRGHPSFGRLGHVPFAEVLSACEELGLSD</sequence>
<dbReference type="EC" id="5.6.2.4" evidence="10"/>
<dbReference type="PANTHER" id="PTHR13710">
    <property type="entry name" value="DNA HELICASE RECQ FAMILY MEMBER"/>
    <property type="match status" value="1"/>
</dbReference>
<dbReference type="GO" id="GO:0006310">
    <property type="term" value="P:DNA recombination"/>
    <property type="evidence" value="ECO:0007669"/>
    <property type="project" value="InterPro"/>
</dbReference>
<dbReference type="InterPro" id="IPR014001">
    <property type="entry name" value="Helicase_ATP-bd"/>
</dbReference>
<evidence type="ECO:0000256" key="8">
    <source>
        <dbReference type="ARBA" id="ARBA00023235"/>
    </source>
</evidence>
<keyword evidence="5 15" id="KW-0347">Helicase</keyword>
<evidence type="ECO:0000256" key="5">
    <source>
        <dbReference type="ARBA" id="ARBA00022806"/>
    </source>
</evidence>
<evidence type="ECO:0000256" key="11">
    <source>
        <dbReference type="ARBA" id="ARBA00044535"/>
    </source>
</evidence>
<evidence type="ECO:0000256" key="3">
    <source>
        <dbReference type="ARBA" id="ARBA00022741"/>
    </source>
</evidence>
<gene>
    <name evidence="15" type="ORF">NG895_21190</name>
</gene>
<evidence type="ECO:0000259" key="14">
    <source>
        <dbReference type="PROSITE" id="PS51194"/>
    </source>
</evidence>
<dbReference type="SMART" id="SM00490">
    <property type="entry name" value="HELICc"/>
    <property type="match status" value="1"/>
</dbReference>
<dbReference type="Pfam" id="PF16124">
    <property type="entry name" value="RecQ_Zn_bind"/>
    <property type="match status" value="1"/>
</dbReference>
<dbReference type="InterPro" id="IPR011545">
    <property type="entry name" value="DEAD/DEAH_box_helicase_dom"/>
</dbReference>
<evidence type="ECO:0000256" key="2">
    <source>
        <dbReference type="ARBA" id="ARBA00022723"/>
    </source>
</evidence>